<dbReference type="GO" id="GO:0008270">
    <property type="term" value="F:zinc ion binding"/>
    <property type="evidence" value="ECO:0007669"/>
    <property type="project" value="UniProtKB-KW"/>
</dbReference>
<dbReference type="Pfam" id="PF26055">
    <property type="entry name" value="Mtase_EDM2"/>
    <property type="match status" value="1"/>
</dbReference>
<dbReference type="GO" id="GO:0006338">
    <property type="term" value="P:chromatin remodeling"/>
    <property type="evidence" value="ECO:0007669"/>
    <property type="project" value="UniProtKB-ARBA"/>
</dbReference>
<dbReference type="InterPro" id="IPR022702">
    <property type="entry name" value="Cytosine_MeTrfase1_RFD"/>
</dbReference>
<proteinExistence type="predicted"/>
<dbReference type="SMART" id="SM00249">
    <property type="entry name" value="PHD"/>
    <property type="match status" value="3"/>
</dbReference>
<dbReference type="InterPro" id="IPR013083">
    <property type="entry name" value="Znf_RING/FYVE/PHD"/>
</dbReference>
<dbReference type="PANTHER" id="PTHR46235">
    <property type="entry name" value="PHD FINGER-CONTAINING PROTEIN DDB_G0268158"/>
    <property type="match status" value="1"/>
</dbReference>
<dbReference type="Pfam" id="PF12047">
    <property type="entry name" value="DNMT1-RFD"/>
    <property type="match status" value="1"/>
</dbReference>
<dbReference type="CDD" id="cd15565">
    <property type="entry name" value="PHD2_NSD"/>
    <property type="match status" value="1"/>
</dbReference>
<dbReference type="AlphaFoldDB" id="A0A4D6MVZ7"/>
<dbReference type="GO" id="GO:0008168">
    <property type="term" value="F:methyltransferase activity"/>
    <property type="evidence" value="ECO:0007669"/>
    <property type="project" value="UniProtKB-KW"/>
</dbReference>
<evidence type="ECO:0000256" key="4">
    <source>
        <dbReference type="ARBA" id="ARBA00022833"/>
    </source>
</evidence>
<keyword evidence="5" id="KW-0539">Nucleus</keyword>
<dbReference type="InterPro" id="IPR058939">
    <property type="entry name" value="Mtase_EDM2"/>
</dbReference>
<dbReference type="Gene3D" id="3.30.40.10">
    <property type="entry name" value="Zinc/RING finger domain, C3HC4 (zinc finger)"/>
    <property type="match status" value="2"/>
</dbReference>
<dbReference type="InterPro" id="IPR016137">
    <property type="entry name" value="RGS"/>
</dbReference>
<name>A0A4D6MVZ7_VIGUN</name>
<organism evidence="7 8">
    <name type="scientific">Vigna unguiculata</name>
    <name type="common">Cowpea</name>
    <dbReference type="NCBI Taxonomy" id="3917"/>
    <lineage>
        <taxon>Eukaryota</taxon>
        <taxon>Viridiplantae</taxon>
        <taxon>Streptophyta</taxon>
        <taxon>Embryophyta</taxon>
        <taxon>Tracheophyta</taxon>
        <taxon>Spermatophyta</taxon>
        <taxon>Magnoliopsida</taxon>
        <taxon>eudicotyledons</taxon>
        <taxon>Gunneridae</taxon>
        <taxon>Pentapetalae</taxon>
        <taxon>rosids</taxon>
        <taxon>fabids</taxon>
        <taxon>Fabales</taxon>
        <taxon>Fabaceae</taxon>
        <taxon>Papilionoideae</taxon>
        <taxon>50 kb inversion clade</taxon>
        <taxon>NPAAA clade</taxon>
        <taxon>indigoferoid/millettioid clade</taxon>
        <taxon>Phaseoleae</taxon>
        <taxon>Vigna</taxon>
    </lineage>
</organism>
<evidence type="ECO:0000256" key="1">
    <source>
        <dbReference type="ARBA" id="ARBA00004123"/>
    </source>
</evidence>
<keyword evidence="8" id="KW-1185">Reference proteome</keyword>
<keyword evidence="7" id="KW-0489">Methyltransferase</keyword>
<dbReference type="InterPro" id="IPR001965">
    <property type="entry name" value="Znf_PHD"/>
</dbReference>
<keyword evidence="3" id="KW-0863">Zinc-finger</keyword>
<dbReference type="InterPro" id="IPR055198">
    <property type="entry name" value="NSD_PHD"/>
</dbReference>
<comment type="subcellular location">
    <subcellularLocation>
        <location evidence="1">Nucleus</location>
    </subcellularLocation>
</comment>
<keyword evidence="7" id="KW-0808">Transferase</keyword>
<evidence type="ECO:0000256" key="5">
    <source>
        <dbReference type="ARBA" id="ARBA00023242"/>
    </source>
</evidence>
<protein>
    <submittedName>
        <fullName evidence="7">Histone-lysine N-methyltransferase NSD3</fullName>
    </submittedName>
</protein>
<evidence type="ECO:0000256" key="3">
    <source>
        <dbReference type="ARBA" id="ARBA00022771"/>
    </source>
</evidence>
<evidence type="ECO:0000259" key="6">
    <source>
        <dbReference type="PROSITE" id="PS50132"/>
    </source>
</evidence>
<keyword evidence="4" id="KW-0862">Zinc</keyword>
<keyword evidence="2" id="KW-0479">Metal-binding</keyword>
<evidence type="ECO:0000256" key="2">
    <source>
        <dbReference type="ARBA" id="ARBA00022723"/>
    </source>
</evidence>
<dbReference type="Pfam" id="PF22908">
    <property type="entry name" value="PHD_NSD"/>
    <property type="match status" value="1"/>
</dbReference>
<dbReference type="GO" id="GO:0032259">
    <property type="term" value="P:methylation"/>
    <property type="evidence" value="ECO:0007669"/>
    <property type="project" value="UniProtKB-KW"/>
</dbReference>
<evidence type="ECO:0000313" key="7">
    <source>
        <dbReference type="EMBL" id="QCE04792.1"/>
    </source>
</evidence>
<reference evidence="7 8" key="1">
    <citation type="submission" date="2019-04" db="EMBL/GenBank/DDBJ databases">
        <title>An improved genome assembly and genetic linkage map for asparagus bean, Vigna unguiculata ssp. sesquipedialis.</title>
        <authorList>
            <person name="Xia Q."/>
            <person name="Zhang R."/>
            <person name="Dong Y."/>
        </authorList>
    </citation>
    <scope>NUCLEOTIDE SEQUENCE [LARGE SCALE GENOMIC DNA]</scope>
    <source>
        <tissue evidence="7">Leaf</tissue>
    </source>
</reference>
<accession>A0A4D6MVZ7</accession>
<dbReference type="EMBL" id="CP039352">
    <property type="protein sequence ID" value="QCE04792.1"/>
    <property type="molecule type" value="Genomic_DNA"/>
</dbReference>
<gene>
    <name evidence="7" type="ORF">DEO72_LG8g2833</name>
</gene>
<dbReference type="Proteomes" id="UP000501690">
    <property type="component" value="Linkage Group LG8"/>
</dbReference>
<feature type="domain" description="RGS" evidence="6">
    <location>
        <begin position="98"/>
        <end position="133"/>
    </location>
</feature>
<dbReference type="GO" id="GO:0005634">
    <property type="term" value="C:nucleus"/>
    <property type="evidence" value="ECO:0007669"/>
    <property type="project" value="UniProtKB-SubCell"/>
</dbReference>
<dbReference type="PROSITE" id="PS50132">
    <property type="entry name" value="RGS"/>
    <property type="match status" value="1"/>
</dbReference>
<evidence type="ECO:0000313" key="8">
    <source>
        <dbReference type="Proteomes" id="UP000501690"/>
    </source>
</evidence>
<sequence>MASSDEEGEIIPVVSSYWFENEKKDFVSLSSLTLLFSISEIECDLGEKVFLRGKTDDGLHKIYKQIIGWRFELTYEQPEISVLSKDKNWITLQRPRKSFESIIRTILVTVYFLHFLRRNPEESHISIWDKVKKAFSTFDIIPSENDILNHVNLMREAVKRDNDLAKSKDEENVQFDELNPDGQHNIGYDTVCSICDNGGEILPCEGSCLRSFHATKEAGMDAFCESLGYTSAQVKAFPNFYCRNCKYKQHQCFACGKLGSSDVSSKTEVFPCVTANCGHYYHPDCVARLLSNGIDTEQEEMRRKVAIGKAFVCPLHACSLCKKGEVKNVHHLQLAICRRCPKAYHRKCLPKEISFTLDYDKGIEQRAWDGLLDHRILIYCMDHEIDSKLGTPARDHLVFPDMKVKMKVLFNYKLFDKGKDTTNLGKSFKDLPPKETPVPNWVAKQSVSIQEGDVAKDVEKICYKKDTLFSSASVRFDRDRKYLKVKNMPVLNHSSPSSSKKLPLKVAKLSCNSRLCEAKSLQKKLVCGRIEKTGFEKPLVNKIRTSLDFDNAEMENSVLSLVKESMSTFNEQEFIKNHQAFSSTSGLTETEFHKNLTQGKVEGSIKAVQTALQRLEEGCSIEEAKTICDPGVLHQLFIWQKQLKVYLAPFLHGMRYTSFGRHFTKIDKLKEVVNRLHWYVQNGDTVLDFCCGSNDFSCLMKTKLEQMGKSCSFKNYDLFQPKNDFNFEKRDWMSVNAEELPHGSKLIIGLNPPFGVKGFLANKFINKALTLNPKLLILIVPKVTKRLDKRKGGYDLIWESDEMFSGKSFYLPGSVDVRDKQLEDWNMKPPPLYLWSHPDWTTKHRKIAQEHGHIKEKYDVHVKNYLMEENHDCYQAYSGLHAPGDVLSIFDDIPYDNDDGADEVATCNAQGQVKGTVFSDCGREMKLENRFPFDEAEDMCIDMELSTP</sequence>
<dbReference type="PANTHER" id="PTHR46235:SF13">
    <property type="entry name" value="EDM2-LIKE PROTEIN1"/>
    <property type="match status" value="1"/>
</dbReference>